<dbReference type="Gene3D" id="1.10.340.30">
    <property type="entry name" value="Hypothetical protein, domain 2"/>
    <property type="match status" value="1"/>
</dbReference>
<evidence type="ECO:0000256" key="2">
    <source>
        <dbReference type="ARBA" id="ARBA00001966"/>
    </source>
</evidence>
<evidence type="ECO:0000256" key="7">
    <source>
        <dbReference type="ARBA" id="ARBA00022763"/>
    </source>
</evidence>
<evidence type="ECO:0000259" key="13">
    <source>
        <dbReference type="SMART" id="SM00478"/>
    </source>
</evidence>
<evidence type="ECO:0000256" key="3">
    <source>
        <dbReference type="ARBA" id="ARBA00008343"/>
    </source>
</evidence>
<keyword evidence="6" id="KW-0479">Metal-binding</keyword>
<evidence type="ECO:0000256" key="9">
    <source>
        <dbReference type="ARBA" id="ARBA00023004"/>
    </source>
</evidence>
<keyword evidence="9" id="KW-0408">Iron</keyword>
<dbReference type="GO" id="GO:0034039">
    <property type="term" value="F:8-oxo-7,8-dihydroguanine DNA N-glycosylase activity"/>
    <property type="evidence" value="ECO:0007669"/>
    <property type="project" value="TreeGrafter"/>
</dbReference>
<dbReference type="Gene3D" id="1.10.1670.10">
    <property type="entry name" value="Helix-hairpin-Helix base-excision DNA repair enzymes (C-terminal)"/>
    <property type="match status" value="1"/>
</dbReference>
<sequence>MTIPKFQQTILSWYKTNRRDLPWRRTHNPYRIMVSEIMLQQTQVSRVLPKYKEFLGAFPTPKALAASNDAEILKIWSGLGYWRRARFLKEACKIIIEHHKETFPKDIPTLLKLPGIGPYTAGAISCFAFGNNEAFIDTNIRRVYLHFFFQDKTNIPDSEIMPLAQKAIANQDPREWHWALFDYGALVLKDKKINRKSRHYNKQSKFDGSFRSYRAKLLRHVLAQPEQRMPVSLATDFLEDLLRQDERDYSPQEILESLKTDNLVTVEKNIVRI</sequence>
<dbReference type="PANTHER" id="PTHR42944">
    <property type="entry name" value="ADENINE DNA GLYCOSYLASE"/>
    <property type="match status" value="1"/>
</dbReference>
<dbReference type="GO" id="GO:0032357">
    <property type="term" value="F:oxidized purine DNA binding"/>
    <property type="evidence" value="ECO:0007669"/>
    <property type="project" value="TreeGrafter"/>
</dbReference>
<protein>
    <recommendedName>
        <fullName evidence="5">Adenine DNA glycosylase</fullName>
        <ecNumber evidence="4">3.2.2.31</ecNumber>
    </recommendedName>
</protein>
<keyword evidence="8" id="KW-0378">Hydrolase</keyword>
<dbReference type="GO" id="GO:0035485">
    <property type="term" value="F:adenine/guanine mispair binding"/>
    <property type="evidence" value="ECO:0007669"/>
    <property type="project" value="TreeGrafter"/>
</dbReference>
<evidence type="ECO:0000313" key="15">
    <source>
        <dbReference type="Proteomes" id="UP000177528"/>
    </source>
</evidence>
<evidence type="ECO:0000256" key="8">
    <source>
        <dbReference type="ARBA" id="ARBA00022801"/>
    </source>
</evidence>
<name>A0A1G1X0X6_9BACT</name>
<evidence type="ECO:0000256" key="1">
    <source>
        <dbReference type="ARBA" id="ARBA00000843"/>
    </source>
</evidence>
<comment type="caution">
    <text evidence="14">The sequence shown here is derived from an EMBL/GenBank/DDBJ whole genome shotgun (WGS) entry which is preliminary data.</text>
</comment>
<dbReference type="GO" id="GO:0006284">
    <property type="term" value="P:base-excision repair"/>
    <property type="evidence" value="ECO:0007669"/>
    <property type="project" value="InterPro"/>
</dbReference>
<dbReference type="InterPro" id="IPR044298">
    <property type="entry name" value="MIG/MutY"/>
</dbReference>
<reference evidence="14 15" key="1">
    <citation type="journal article" date="2016" name="Nat. Commun.">
        <title>Thousands of microbial genomes shed light on interconnected biogeochemical processes in an aquifer system.</title>
        <authorList>
            <person name="Anantharaman K."/>
            <person name="Brown C.T."/>
            <person name="Hug L.A."/>
            <person name="Sharon I."/>
            <person name="Castelle C.J."/>
            <person name="Probst A.J."/>
            <person name="Thomas B.C."/>
            <person name="Singh A."/>
            <person name="Wilkins M.J."/>
            <person name="Karaoz U."/>
            <person name="Brodie E.L."/>
            <person name="Williams K.H."/>
            <person name="Hubbard S.S."/>
            <person name="Banfield J.F."/>
        </authorList>
    </citation>
    <scope>NUCLEOTIDE SEQUENCE [LARGE SCALE GENOMIC DNA]</scope>
</reference>
<dbReference type="GO" id="GO:0051536">
    <property type="term" value="F:iron-sulfur cluster binding"/>
    <property type="evidence" value="ECO:0007669"/>
    <property type="project" value="UniProtKB-KW"/>
</dbReference>
<dbReference type="AlphaFoldDB" id="A0A1G1X0X6"/>
<comment type="similarity">
    <text evidence="3">Belongs to the Nth/MutY family.</text>
</comment>
<dbReference type="EC" id="3.2.2.31" evidence="4"/>
<dbReference type="SUPFAM" id="SSF48150">
    <property type="entry name" value="DNA-glycosylase"/>
    <property type="match status" value="1"/>
</dbReference>
<evidence type="ECO:0000313" key="14">
    <source>
        <dbReference type="EMBL" id="OGY33659.1"/>
    </source>
</evidence>
<dbReference type="PANTHER" id="PTHR42944:SF1">
    <property type="entry name" value="ADENINE DNA GLYCOSYLASE"/>
    <property type="match status" value="1"/>
</dbReference>
<comment type="catalytic activity">
    <reaction evidence="1">
        <text>Hydrolyzes free adenine bases from 7,8-dihydro-8-oxoguanine:adenine mismatched double-stranded DNA, leaving an apurinic site.</text>
        <dbReference type="EC" id="3.2.2.31"/>
    </reaction>
</comment>
<gene>
    <name evidence="14" type="ORF">A3D99_03890</name>
</gene>
<evidence type="ECO:0000256" key="5">
    <source>
        <dbReference type="ARBA" id="ARBA00022023"/>
    </source>
</evidence>
<feature type="domain" description="HhH-GPD" evidence="13">
    <location>
        <begin position="38"/>
        <end position="186"/>
    </location>
</feature>
<dbReference type="InterPro" id="IPR000445">
    <property type="entry name" value="HhH_motif"/>
</dbReference>
<dbReference type="Pfam" id="PF00730">
    <property type="entry name" value="HhH-GPD"/>
    <property type="match status" value="1"/>
</dbReference>
<dbReference type="InterPro" id="IPR003265">
    <property type="entry name" value="HhH-GPD_domain"/>
</dbReference>
<dbReference type="InterPro" id="IPR023170">
    <property type="entry name" value="HhH_base_excis_C"/>
</dbReference>
<keyword evidence="10" id="KW-0411">Iron-sulfur</keyword>
<dbReference type="InterPro" id="IPR011257">
    <property type="entry name" value="DNA_glycosylase"/>
</dbReference>
<organism evidence="14 15">
    <name type="scientific">Candidatus Andersenbacteria bacterium RIFCSPHIGHO2_12_FULL_45_11</name>
    <dbReference type="NCBI Taxonomy" id="1797281"/>
    <lineage>
        <taxon>Bacteria</taxon>
        <taxon>Candidatus Anderseniibacteriota</taxon>
    </lineage>
</organism>
<comment type="cofactor">
    <cofactor evidence="2">
        <name>[4Fe-4S] cluster</name>
        <dbReference type="ChEBI" id="CHEBI:49883"/>
    </cofactor>
</comment>
<dbReference type="SMART" id="SM00478">
    <property type="entry name" value="ENDO3c"/>
    <property type="match status" value="1"/>
</dbReference>
<dbReference type="GO" id="GO:0000701">
    <property type="term" value="F:purine-specific mismatch base pair DNA N-glycosylase activity"/>
    <property type="evidence" value="ECO:0007669"/>
    <property type="project" value="UniProtKB-EC"/>
</dbReference>
<keyword evidence="12" id="KW-0326">Glycosidase</keyword>
<evidence type="ECO:0000256" key="10">
    <source>
        <dbReference type="ARBA" id="ARBA00023014"/>
    </source>
</evidence>
<dbReference type="Pfam" id="PF00633">
    <property type="entry name" value="HHH"/>
    <property type="match status" value="1"/>
</dbReference>
<evidence type="ECO:0000256" key="11">
    <source>
        <dbReference type="ARBA" id="ARBA00023204"/>
    </source>
</evidence>
<dbReference type="GO" id="GO:0006298">
    <property type="term" value="P:mismatch repair"/>
    <property type="evidence" value="ECO:0007669"/>
    <property type="project" value="TreeGrafter"/>
</dbReference>
<dbReference type="GO" id="GO:0046872">
    <property type="term" value="F:metal ion binding"/>
    <property type="evidence" value="ECO:0007669"/>
    <property type="project" value="UniProtKB-KW"/>
</dbReference>
<accession>A0A1G1X0X6</accession>
<evidence type="ECO:0000256" key="4">
    <source>
        <dbReference type="ARBA" id="ARBA00012045"/>
    </source>
</evidence>
<dbReference type="Proteomes" id="UP000177528">
    <property type="component" value="Unassembled WGS sequence"/>
</dbReference>
<dbReference type="CDD" id="cd00056">
    <property type="entry name" value="ENDO3c"/>
    <property type="match status" value="1"/>
</dbReference>
<keyword evidence="11" id="KW-0234">DNA repair</keyword>
<keyword evidence="7" id="KW-0227">DNA damage</keyword>
<dbReference type="EMBL" id="MHHR01000028">
    <property type="protein sequence ID" value="OGY33659.1"/>
    <property type="molecule type" value="Genomic_DNA"/>
</dbReference>
<evidence type="ECO:0000256" key="6">
    <source>
        <dbReference type="ARBA" id="ARBA00022723"/>
    </source>
</evidence>
<evidence type="ECO:0000256" key="12">
    <source>
        <dbReference type="ARBA" id="ARBA00023295"/>
    </source>
</evidence>
<proteinExistence type="inferred from homology"/>